<organism evidence="11 12">
    <name type="scientific">Sanguibacter keddieii (strain ATCC 51767 / DSM 10542 / NCFB 3025 / ST-74)</name>
    <dbReference type="NCBI Taxonomy" id="446469"/>
    <lineage>
        <taxon>Bacteria</taxon>
        <taxon>Bacillati</taxon>
        <taxon>Actinomycetota</taxon>
        <taxon>Actinomycetes</taxon>
        <taxon>Micrococcales</taxon>
        <taxon>Sanguibacteraceae</taxon>
        <taxon>Sanguibacter</taxon>
    </lineage>
</organism>
<sequence>MTAAAPVPASEPSGGRASGPARSRTSVPAPAPVLTLDSVSKSFGPVDVLKDITVHVRPGRVQVLLGENGAGKSTLIKMMSGIYQPDGGRVVVDGKPVHLGSVRDAERLGIATIHQELNLVPSMTVAENVLMGRLPSRGGFVSRRTMRRLAREALDRVRLDVSLDTPVGELGIARQQLVEIAKALSLNARVLILDEPTAALTGSETEVLFGVVEELRRDDVAMVFISHHLEEIAAIGDEVSVLRDGALVAEVPASTHEDELVRLMVGRDITEQYPRRTHTPGDEVLLDVRGLSRTGVLHDIDVQVRAGEVVGVAGLVGAGRTELLRAIAGADPYDAGTVHVDGQRLPPRSVGSAVAAGIGHVPEDRKGQGLVLDASVAENLGYATLAATSRAGFADRRGQRSRAQEVASRLRIRMRDVDQAARDLSGGNQQKIVFGRWVLAGSRVLLLDEPTRGVDVGARVEIYELINAVAAAGGAVLLVSSDLPEVLGVSDRVLVMSGGRLTGELPAATATQDQVMALAVKHADDDDHVAPSHGPEGSPS</sequence>
<evidence type="ECO:0000256" key="6">
    <source>
        <dbReference type="ARBA" id="ARBA00022840"/>
    </source>
</evidence>
<dbReference type="PANTHER" id="PTHR43790">
    <property type="entry name" value="CARBOHYDRATE TRANSPORT ATP-BINDING PROTEIN MG119-RELATED"/>
    <property type="match status" value="1"/>
</dbReference>
<dbReference type="RefSeq" id="WP_012865147.1">
    <property type="nucleotide sequence ID" value="NC_013521.1"/>
</dbReference>
<dbReference type="PROSITE" id="PS50893">
    <property type="entry name" value="ABC_TRANSPORTER_2"/>
    <property type="match status" value="2"/>
</dbReference>
<feature type="compositionally biased region" description="Basic and acidic residues" evidence="9">
    <location>
        <begin position="521"/>
        <end position="530"/>
    </location>
</feature>
<feature type="region of interest" description="Disordered" evidence="9">
    <location>
        <begin position="1"/>
        <end position="29"/>
    </location>
</feature>
<dbReference type="GO" id="GO:0005886">
    <property type="term" value="C:plasma membrane"/>
    <property type="evidence" value="ECO:0007669"/>
    <property type="project" value="UniProtKB-SubCell"/>
</dbReference>
<protein>
    <submittedName>
        <fullName evidence="11">Monosaccharide ABC transporter ATP-binding protein</fullName>
    </submittedName>
</protein>
<dbReference type="AlphaFoldDB" id="D1BIN6"/>
<dbReference type="InterPro" id="IPR017871">
    <property type="entry name" value="ABC_transporter-like_CS"/>
</dbReference>
<feature type="region of interest" description="Disordered" evidence="9">
    <location>
        <begin position="521"/>
        <end position="540"/>
    </location>
</feature>
<evidence type="ECO:0000313" key="11">
    <source>
        <dbReference type="EMBL" id="ACZ20078.1"/>
    </source>
</evidence>
<dbReference type="InterPro" id="IPR003439">
    <property type="entry name" value="ABC_transporter-like_ATP-bd"/>
</dbReference>
<evidence type="ECO:0000256" key="9">
    <source>
        <dbReference type="SAM" id="MobiDB-lite"/>
    </source>
</evidence>
<keyword evidence="2" id="KW-0813">Transport</keyword>
<dbReference type="InterPro" id="IPR027417">
    <property type="entry name" value="P-loop_NTPase"/>
</dbReference>
<dbReference type="Pfam" id="PF00005">
    <property type="entry name" value="ABC_tran"/>
    <property type="match status" value="2"/>
</dbReference>
<dbReference type="eggNOG" id="COG1129">
    <property type="taxonomic scope" value="Bacteria"/>
</dbReference>
<dbReference type="GO" id="GO:0016887">
    <property type="term" value="F:ATP hydrolysis activity"/>
    <property type="evidence" value="ECO:0007669"/>
    <property type="project" value="InterPro"/>
</dbReference>
<dbReference type="CDD" id="cd03216">
    <property type="entry name" value="ABC_Carb_Monos_I"/>
    <property type="match status" value="1"/>
</dbReference>
<comment type="subcellular location">
    <subcellularLocation>
        <location evidence="1">Cell membrane</location>
        <topology evidence="1">Peripheral membrane protein</topology>
    </subcellularLocation>
</comment>
<evidence type="ECO:0000259" key="10">
    <source>
        <dbReference type="PROSITE" id="PS50893"/>
    </source>
</evidence>
<dbReference type="SMART" id="SM00382">
    <property type="entry name" value="AAA"/>
    <property type="match status" value="2"/>
</dbReference>
<keyword evidence="5" id="KW-0547">Nucleotide-binding</keyword>
<evidence type="ECO:0000256" key="4">
    <source>
        <dbReference type="ARBA" id="ARBA00022737"/>
    </source>
</evidence>
<dbReference type="OrthoDB" id="39350at2"/>
<dbReference type="GO" id="GO:0005524">
    <property type="term" value="F:ATP binding"/>
    <property type="evidence" value="ECO:0007669"/>
    <property type="project" value="UniProtKB-KW"/>
</dbReference>
<evidence type="ECO:0000256" key="5">
    <source>
        <dbReference type="ARBA" id="ARBA00022741"/>
    </source>
</evidence>
<keyword evidence="4" id="KW-0677">Repeat</keyword>
<dbReference type="CDD" id="cd03215">
    <property type="entry name" value="ABC_Carb_Monos_II"/>
    <property type="match status" value="1"/>
</dbReference>
<dbReference type="InterPro" id="IPR050107">
    <property type="entry name" value="ABC_carbohydrate_import_ATPase"/>
</dbReference>
<reference evidence="11 12" key="1">
    <citation type="journal article" date="2009" name="Stand. Genomic Sci.">
        <title>Complete genome sequence of Sanguibacter keddieii type strain (ST-74).</title>
        <authorList>
            <person name="Ivanova N."/>
            <person name="Sikorski J."/>
            <person name="Sims D."/>
            <person name="Brettin T."/>
            <person name="Detter J.C."/>
            <person name="Han C."/>
            <person name="Lapidus A."/>
            <person name="Copeland A."/>
            <person name="Glavina Del Rio T."/>
            <person name="Nolan M."/>
            <person name="Chen F."/>
            <person name="Lucas S."/>
            <person name="Tice H."/>
            <person name="Cheng J.F."/>
            <person name="Bruce D."/>
            <person name="Goodwin L."/>
            <person name="Pitluck S."/>
            <person name="Pati A."/>
            <person name="Mavromatis K."/>
            <person name="Chen A."/>
            <person name="Palaniappan K."/>
            <person name="D'haeseleer P."/>
            <person name="Chain P."/>
            <person name="Bristow J."/>
            <person name="Eisen J.A."/>
            <person name="Markowitz V."/>
            <person name="Hugenholtz P."/>
            <person name="Goker M."/>
            <person name="Pukall R."/>
            <person name="Klenk H.P."/>
            <person name="Kyrpides N.C."/>
        </authorList>
    </citation>
    <scope>NUCLEOTIDE SEQUENCE [LARGE SCALE GENOMIC DNA]</scope>
    <source>
        <strain evidence="12">ATCC 51767 / DSM 10542 / NCFB 3025 / ST-74</strain>
    </source>
</reference>
<gene>
    <name evidence="11" type="ordered locus">Sked_01050</name>
</gene>
<evidence type="ECO:0000313" key="12">
    <source>
        <dbReference type="Proteomes" id="UP000000322"/>
    </source>
</evidence>
<name>D1BIN6_SANKS</name>
<keyword evidence="7" id="KW-1278">Translocase</keyword>
<dbReference type="Gene3D" id="3.40.50.300">
    <property type="entry name" value="P-loop containing nucleotide triphosphate hydrolases"/>
    <property type="match status" value="2"/>
</dbReference>
<dbReference type="InterPro" id="IPR003593">
    <property type="entry name" value="AAA+_ATPase"/>
</dbReference>
<keyword evidence="12" id="KW-1185">Reference proteome</keyword>
<keyword evidence="8" id="KW-0472">Membrane</keyword>
<dbReference type="PROSITE" id="PS00211">
    <property type="entry name" value="ABC_TRANSPORTER_1"/>
    <property type="match status" value="1"/>
</dbReference>
<keyword evidence="3" id="KW-1003">Cell membrane</keyword>
<evidence type="ECO:0000256" key="1">
    <source>
        <dbReference type="ARBA" id="ARBA00004202"/>
    </source>
</evidence>
<dbReference type="STRING" id="446469.Sked_01050"/>
<accession>D1BIN6</accession>
<dbReference type="FunFam" id="3.40.50.300:FF:000127">
    <property type="entry name" value="Ribose import ATP-binding protein RbsA"/>
    <property type="match status" value="1"/>
</dbReference>
<dbReference type="KEGG" id="ske:Sked_01050"/>
<dbReference type="PANTHER" id="PTHR43790:SF9">
    <property type="entry name" value="GALACTOFURANOSE TRANSPORTER ATP-BINDING PROTEIN YTFR"/>
    <property type="match status" value="1"/>
</dbReference>
<evidence type="ECO:0000256" key="8">
    <source>
        <dbReference type="ARBA" id="ARBA00023136"/>
    </source>
</evidence>
<dbReference type="Proteomes" id="UP000000322">
    <property type="component" value="Chromosome"/>
</dbReference>
<keyword evidence="6 11" id="KW-0067">ATP-binding</keyword>
<dbReference type="SUPFAM" id="SSF52540">
    <property type="entry name" value="P-loop containing nucleoside triphosphate hydrolases"/>
    <property type="match status" value="2"/>
</dbReference>
<evidence type="ECO:0000256" key="7">
    <source>
        <dbReference type="ARBA" id="ARBA00022967"/>
    </source>
</evidence>
<feature type="domain" description="ABC transporter" evidence="10">
    <location>
        <begin position="279"/>
        <end position="523"/>
    </location>
</feature>
<dbReference type="EMBL" id="CP001819">
    <property type="protein sequence ID" value="ACZ20078.1"/>
    <property type="molecule type" value="Genomic_DNA"/>
</dbReference>
<dbReference type="HOGENOM" id="CLU_000604_92_3_11"/>
<proteinExistence type="predicted"/>
<feature type="domain" description="ABC transporter" evidence="10">
    <location>
        <begin position="34"/>
        <end position="269"/>
    </location>
</feature>
<evidence type="ECO:0000256" key="3">
    <source>
        <dbReference type="ARBA" id="ARBA00022475"/>
    </source>
</evidence>
<evidence type="ECO:0000256" key="2">
    <source>
        <dbReference type="ARBA" id="ARBA00022448"/>
    </source>
</evidence>